<dbReference type="InterPro" id="IPR001138">
    <property type="entry name" value="Zn2Cys6_DnaBD"/>
</dbReference>
<sequence>MPPRVRRRAVACARCRTRKVMCDGATPSCSKCTEAGTPCVASGASNERTVPRSIVLFLEDELAKTEALCKEAARNDGCSKELAEKVISDMTPSFLGLASSVPLVPCAVAGTRLPSTTDMADSNDCNMQSDFDLDPSCQPSSALLAIPPSVADFLFHNYMTRVVPIYPIFYSADLMAYFNAVFHPVSESLPIPREVYVVSLIMAISLTTAARTQQVWANSIARALFKEAMQQVRPVYTNDIAGLQALLLLVQYTYLDPSAANLWLLCGFATQACIDLGLHHESPGQSVDPLEKDIRRRVFWCTYEMEIAISAALLRPSMLFGTEINVPFPTKVDDSSISVSGIDSDGPATKFCCRWIWQFRLIEAEIISVLFPSGEPPVPSTSLEAWMGEIESRINHWHQEIHWSASLNTDSTMISQWEEMSLYADIARNYIIVTLFRPSPQIPEPTPQNLMKAFLAGVGVAEGYWQQYSNLGFGNSKYVFHPCYHTFSAGIVFMRSLQRCKETISASYTLNDVEGFIACFSRLFATIAERWPGASRCLEEFERLVAPVKREYVDYTVQKARNVSQDALYDDGGFGEADPTLSSAWQLDNATFEPLFAPGLWDQEWAGSLFTVPMDWTAEFGFSLD</sequence>
<dbReference type="InterPro" id="IPR036864">
    <property type="entry name" value="Zn2-C6_fun-type_DNA-bd_sf"/>
</dbReference>
<dbReference type="Gene3D" id="4.10.240.10">
    <property type="entry name" value="Zn(2)-C6 fungal-type DNA-binding domain"/>
    <property type="match status" value="1"/>
</dbReference>
<evidence type="ECO:0000256" key="5">
    <source>
        <dbReference type="ARBA" id="ARBA00023125"/>
    </source>
</evidence>
<dbReference type="GO" id="GO:0000981">
    <property type="term" value="F:DNA-binding transcription factor activity, RNA polymerase II-specific"/>
    <property type="evidence" value="ECO:0007669"/>
    <property type="project" value="InterPro"/>
</dbReference>
<dbReference type="EMBL" id="AP024444">
    <property type="protein sequence ID" value="BCS19653.1"/>
    <property type="molecule type" value="Genomic_DNA"/>
</dbReference>
<proteinExistence type="predicted"/>
<reference evidence="9" key="2">
    <citation type="submission" date="2021-02" db="EMBL/GenBank/DDBJ databases">
        <title>Aspergillus puulaauensis MK2 genome sequence.</title>
        <authorList>
            <person name="Futagami T."/>
            <person name="Mori K."/>
            <person name="Kadooka C."/>
            <person name="Tanaka T."/>
        </authorList>
    </citation>
    <scope>NUCLEOTIDE SEQUENCE</scope>
    <source>
        <strain evidence="9">MK2</strain>
    </source>
</reference>
<dbReference type="GO" id="GO:0005634">
    <property type="term" value="C:nucleus"/>
    <property type="evidence" value="ECO:0007669"/>
    <property type="project" value="UniProtKB-SubCell"/>
</dbReference>
<dbReference type="PROSITE" id="PS50048">
    <property type="entry name" value="ZN2_CY6_FUNGAL_2"/>
    <property type="match status" value="1"/>
</dbReference>
<keyword evidence="4" id="KW-0805">Transcription regulation</keyword>
<dbReference type="Pfam" id="PF00172">
    <property type="entry name" value="Zn_clus"/>
    <property type="match status" value="1"/>
</dbReference>
<dbReference type="Proteomes" id="UP000654913">
    <property type="component" value="Chromosome 2"/>
</dbReference>
<dbReference type="SMART" id="SM00906">
    <property type="entry name" value="Fungal_trans"/>
    <property type="match status" value="1"/>
</dbReference>
<accession>A0A7R7XEN6</accession>
<comment type="subcellular location">
    <subcellularLocation>
        <location evidence="1">Nucleus</location>
    </subcellularLocation>
</comment>
<feature type="domain" description="Zn(2)-C6 fungal-type" evidence="8">
    <location>
        <begin position="11"/>
        <end position="41"/>
    </location>
</feature>
<keyword evidence="2" id="KW-0479">Metal-binding</keyword>
<dbReference type="GO" id="GO:0008270">
    <property type="term" value="F:zinc ion binding"/>
    <property type="evidence" value="ECO:0007669"/>
    <property type="project" value="InterPro"/>
</dbReference>
<evidence type="ECO:0000256" key="6">
    <source>
        <dbReference type="ARBA" id="ARBA00023163"/>
    </source>
</evidence>
<dbReference type="InterPro" id="IPR052202">
    <property type="entry name" value="Yeast_MetPath_Reg"/>
</dbReference>
<dbReference type="RefSeq" id="XP_041551847.1">
    <property type="nucleotide sequence ID" value="XM_041698687.1"/>
</dbReference>
<dbReference type="PANTHER" id="PTHR47782:SF1">
    <property type="entry name" value="PYRIMIDINE PATHWAY REGULATORY PROTEIN 1"/>
    <property type="match status" value="1"/>
</dbReference>
<gene>
    <name evidence="9" type="ORF">APUU_20085S</name>
</gene>
<dbReference type="PANTHER" id="PTHR47782">
    <property type="entry name" value="ZN(II)2CYS6 TRANSCRIPTION FACTOR (EUROFUNG)-RELATED"/>
    <property type="match status" value="1"/>
</dbReference>
<dbReference type="SMART" id="SM00066">
    <property type="entry name" value="GAL4"/>
    <property type="match status" value="1"/>
</dbReference>
<dbReference type="OrthoDB" id="189997at2759"/>
<keyword evidence="5" id="KW-0238">DNA-binding</keyword>
<organism evidence="9 10">
    <name type="scientific">Aspergillus puulaauensis</name>
    <dbReference type="NCBI Taxonomy" id="1220207"/>
    <lineage>
        <taxon>Eukaryota</taxon>
        <taxon>Fungi</taxon>
        <taxon>Dikarya</taxon>
        <taxon>Ascomycota</taxon>
        <taxon>Pezizomycotina</taxon>
        <taxon>Eurotiomycetes</taxon>
        <taxon>Eurotiomycetidae</taxon>
        <taxon>Eurotiales</taxon>
        <taxon>Aspergillaceae</taxon>
        <taxon>Aspergillus</taxon>
    </lineage>
</organism>
<dbReference type="InterPro" id="IPR007219">
    <property type="entry name" value="XnlR_reg_dom"/>
</dbReference>
<evidence type="ECO:0000256" key="3">
    <source>
        <dbReference type="ARBA" id="ARBA00022833"/>
    </source>
</evidence>
<evidence type="ECO:0000256" key="1">
    <source>
        <dbReference type="ARBA" id="ARBA00004123"/>
    </source>
</evidence>
<dbReference type="GO" id="GO:0006351">
    <property type="term" value="P:DNA-templated transcription"/>
    <property type="evidence" value="ECO:0007669"/>
    <property type="project" value="InterPro"/>
</dbReference>
<dbReference type="CDD" id="cd00067">
    <property type="entry name" value="GAL4"/>
    <property type="match status" value="1"/>
</dbReference>
<keyword evidence="7" id="KW-0539">Nucleus</keyword>
<evidence type="ECO:0000256" key="7">
    <source>
        <dbReference type="ARBA" id="ARBA00023242"/>
    </source>
</evidence>
<dbReference type="Pfam" id="PF04082">
    <property type="entry name" value="Fungal_trans"/>
    <property type="match status" value="1"/>
</dbReference>
<name>A0A7R7XEN6_9EURO</name>
<dbReference type="GeneID" id="64969658"/>
<dbReference type="SUPFAM" id="SSF57701">
    <property type="entry name" value="Zn2/Cys6 DNA-binding domain"/>
    <property type="match status" value="1"/>
</dbReference>
<evidence type="ECO:0000313" key="9">
    <source>
        <dbReference type="EMBL" id="BCS19653.1"/>
    </source>
</evidence>
<dbReference type="GO" id="GO:0045944">
    <property type="term" value="P:positive regulation of transcription by RNA polymerase II"/>
    <property type="evidence" value="ECO:0007669"/>
    <property type="project" value="TreeGrafter"/>
</dbReference>
<dbReference type="PROSITE" id="PS00463">
    <property type="entry name" value="ZN2_CY6_FUNGAL_1"/>
    <property type="match status" value="1"/>
</dbReference>
<dbReference type="CDD" id="cd12148">
    <property type="entry name" value="fungal_TF_MHR"/>
    <property type="match status" value="1"/>
</dbReference>
<evidence type="ECO:0000256" key="2">
    <source>
        <dbReference type="ARBA" id="ARBA00022723"/>
    </source>
</evidence>
<dbReference type="AlphaFoldDB" id="A0A7R7XEN6"/>
<keyword evidence="10" id="KW-1185">Reference proteome</keyword>
<protein>
    <recommendedName>
        <fullName evidence="8">Zn(2)-C6 fungal-type domain-containing protein</fullName>
    </recommendedName>
</protein>
<evidence type="ECO:0000259" key="8">
    <source>
        <dbReference type="PROSITE" id="PS50048"/>
    </source>
</evidence>
<evidence type="ECO:0000313" key="10">
    <source>
        <dbReference type="Proteomes" id="UP000654913"/>
    </source>
</evidence>
<reference evidence="9" key="1">
    <citation type="submission" date="2021-01" db="EMBL/GenBank/DDBJ databases">
        <authorList>
            <consortium name="Aspergillus puulaauensis MK2 genome sequencing consortium"/>
            <person name="Kazuki M."/>
            <person name="Futagami T."/>
        </authorList>
    </citation>
    <scope>NUCLEOTIDE SEQUENCE</scope>
    <source>
        <strain evidence="9">MK2</strain>
    </source>
</reference>
<keyword evidence="3" id="KW-0862">Zinc</keyword>
<dbReference type="KEGG" id="apuu:APUU_20085S"/>
<keyword evidence="6" id="KW-0804">Transcription</keyword>
<evidence type="ECO:0000256" key="4">
    <source>
        <dbReference type="ARBA" id="ARBA00023015"/>
    </source>
</evidence>
<dbReference type="GO" id="GO:0043565">
    <property type="term" value="F:sequence-specific DNA binding"/>
    <property type="evidence" value="ECO:0007669"/>
    <property type="project" value="TreeGrafter"/>
</dbReference>